<dbReference type="RefSeq" id="WP_134456441.1">
    <property type="nucleotide sequence ID" value="NZ_JBHMFL010000130.1"/>
</dbReference>
<dbReference type="PROSITE" id="PS51257">
    <property type="entry name" value="PROKAR_LIPOPROTEIN"/>
    <property type="match status" value="1"/>
</dbReference>
<evidence type="ECO:0000313" key="3">
    <source>
        <dbReference type="Proteomes" id="UP000297385"/>
    </source>
</evidence>
<evidence type="ECO:0000256" key="1">
    <source>
        <dbReference type="SAM" id="Phobius"/>
    </source>
</evidence>
<organism evidence="2 3">
    <name type="scientific">Paraburkholderia dipogonis</name>
    <dbReference type="NCBI Taxonomy" id="1211383"/>
    <lineage>
        <taxon>Bacteria</taxon>
        <taxon>Pseudomonadati</taxon>
        <taxon>Pseudomonadota</taxon>
        <taxon>Betaproteobacteria</taxon>
        <taxon>Burkholderiales</taxon>
        <taxon>Burkholderiaceae</taxon>
        <taxon>Paraburkholderia</taxon>
    </lineage>
</organism>
<reference evidence="2 3" key="1">
    <citation type="submission" date="2019-03" db="EMBL/GenBank/DDBJ databases">
        <title>Complete Genome Sequence of Paraburkholderia dipogonis ICMP 19430T, a Nitrogen-fixing Symbiont of the South African Invasive Legume Dipogon lignosus in New Zealand.</title>
        <authorList>
            <person name="De Meyer S.E."/>
        </authorList>
    </citation>
    <scope>NUCLEOTIDE SEQUENCE [LARGE SCALE GENOMIC DNA]</scope>
    <source>
        <strain evidence="2 3">ICMP 19430</strain>
    </source>
</reference>
<evidence type="ECO:0000313" key="2">
    <source>
        <dbReference type="EMBL" id="TFE44631.1"/>
    </source>
</evidence>
<feature type="transmembrane region" description="Helical" evidence="1">
    <location>
        <begin position="12"/>
        <end position="34"/>
    </location>
</feature>
<keyword evidence="1" id="KW-0472">Membrane</keyword>
<comment type="caution">
    <text evidence="2">The sequence shown here is derived from an EMBL/GenBank/DDBJ whole genome shotgun (WGS) entry which is preliminary data.</text>
</comment>
<dbReference type="AlphaFoldDB" id="A0A4Y8N4R7"/>
<dbReference type="EMBL" id="SNVI01000001">
    <property type="protein sequence ID" value="TFE44631.1"/>
    <property type="molecule type" value="Genomic_DNA"/>
</dbReference>
<gene>
    <name evidence="2" type="ORF">E2553_06100</name>
</gene>
<proteinExistence type="predicted"/>
<accession>A0A4Y8N4R7</accession>
<sequence>MADKELMRRLKAILFAAVWLGCISGFIVSTHSTLHFLDLANKAPGVVVALNAGGSHPQIEFINSNGRRVSYPQEGLISGYKIGDKVTVLYLADSPNPQATIDKPGAIWELPFYFAFMAIPIPSIELTSRRIKKLDERGKSEQWKITE</sequence>
<protein>
    <submittedName>
        <fullName evidence="2">DUF3592 domain-containing protein</fullName>
    </submittedName>
</protein>
<name>A0A4Y8N4R7_9BURK</name>
<keyword evidence="1" id="KW-1133">Transmembrane helix</keyword>
<keyword evidence="1" id="KW-0812">Transmembrane</keyword>
<feature type="transmembrane region" description="Helical" evidence="1">
    <location>
        <begin position="110"/>
        <end position="127"/>
    </location>
</feature>
<dbReference type="Proteomes" id="UP000297385">
    <property type="component" value="Unassembled WGS sequence"/>
</dbReference>
<dbReference type="GeneID" id="97311171"/>